<sequence>MEQGWEEVFDYIFPEDEASRPNLKLLAAAKSWKKNVADNPALYGERAAYIIQIGTELSRVETPRYISLRTYLVASGPFDFSSRRDLSRRFHIRLSDDAVGWYRGNS</sequence>
<evidence type="ECO:0000313" key="1">
    <source>
        <dbReference type="EMBL" id="KAJ8951480.1"/>
    </source>
</evidence>
<gene>
    <name evidence="1" type="ORF">NQ318_000174</name>
</gene>
<evidence type="ECO:0000313" key="2">
    <source>
        <dbReference type="Proteomes" id="UP001162162"/>
    </source>
</evidence>
<dbReference type="AlphaFoldDB" id="A0AAV8YIF9"/>
<keyword evidence="2" id="KW-1185">Reference proteome</keyword>
<name>A0AAV8YIF9_9CUCU</name>
<organism evidence="1 2">
    <name type="scientific">Aromia moschata</name>
    <dbReference type="NCBI Taxonomy" id="1265417"/>
    <lineage>
        <taxon>Eukaryota</taxon>
        <taxon>Metazoa</taxon>
        <taxon>Ecdysozoa</taxon>
        <taxon>Arthropoda</taxon>
        <taxon>Hexapoda</taxon>
        <taxon>Insecta</taxon>
        <taxon>Pterygota</taxon>
        <taxon>Neoptera</taxon>
        <taxon>Endopterygota</taxon>
        <taxon>Coleoptera</taxon>
        <taxon>Polyphaga</taxon>
        <taxon>Cucujiformia</taxon>
        <taxon>Chrysomeloidea</taxon>
        <taxon>Cerambycidae</taxon>
        <taxon>Cerambycinae</taxon>
        <taxon>Callichromatini</taxon>
        <taxon>Aromia</taxon>
    </lineage>
</organism>
<proteinExistence type="predicted"/>
<protein>
    <submittedName>
        <fullName evidence="1">Uncharacterized protein</fullName>
    </submittedName>
</protein>
<reference evidence="1" key="1">
    <citation type="journal article" date="2023" name="Insect Mol. Biol.">
        <title>Genome sequencing provides insights into the evolution of gene families encoding plant cell wall-degrading enzymes in longhorned beetles.</title>
        <authorList>
            <person name="Shin N.R."/>
            <person name="Okamura Y."/>
            <person name="Kirsch R."/>
            <person name="Pauchet Y."/>
        </authorList>
    </citation>
    <scope>NUCLEOTIDE SEQUENCE</scope>
    <source>
        <strain evidence="1">AMC_N1</strain>
    </source>
</reference>
<dbReference type="Proteomes" id="UP001162162">
    <property type="component" value="Unassembled WGS sequence"/>
</dbReference>
<comment type="caution">
    <text evidence="1">The sequence shown here is derived from an EMBL/GenBank/DDBJ whole genome shotgun (WGS) entry which is preliminary data.</text>
</comment>
<dbReference type="EMBL" id="JAPWTK010000083">
    <property type="protein sequence ID" value="KAJ8951480.1"/>
    <property type="molecule type" value="Genomic_DNA"/>
</dbReference>
<accession>A0AAV8YIF9</accession>